<proteinExistence type="predicted"/>
<dbReference type="Proteomes" id="UP000272316">
    <property type="component" value="Chromosome"/>
</dbReference>
<name>A0A3G8ZLI0_9FLAO</name>
<accession>A0A3G8ZLI0</accession>
<reference evidence="5" key="1">
    <citation type="submission" date="2018-11" db="EMBL/GenBank/DDBJ databases">
        <title>Proposal to divide the Flavobacteriaceae and reorganize its genera based on Amino Acid Identity values calculated from whole genome sequences.</title>
        <authorList>
            <person name="Nicholson A.C."/>
            <person name="Gulvik C.A."/>
            <person name="Whitney A.M."/>
            <person name="Sheth M."/>
            <person name="Batra D."/>
            <person name="Pryor J."/>
            <person name="Bernardet J.-F."/>
            <person name="Hugo C."/>
            <person name="Kampfer P."/>
            <person name="Newman J.D."/>
            <person name="McQuiston J.R."/>
        </authorList>
    </citation>
    <scope>NUCLEOTIDE SEQUENCE [LARGE SCALE GENOMIC DNA]</scope>
    <source>
        <strain evidence="5">H6466</strain>
    </source>
</reference>
<dbReference type="Pfam" id="PF01381">
    <property type="entry name" value="HTH_3"/>
    <property type="match status" value="1"/>
</dbReference>
<organism evidence="4 5">
    <name type="scientific">Epilithonimonas vandammei</name>
    <dbReference type="NCBI Taxonomy" id="2487072"/>
    <lineage>
        <taxon>Bacteria</taxon>
        <taxon>Pseudomonadati</taxon>
        <taxon>Bacteroidota</taxon>
        <taxon>Flavobacteriia</taxon>
        <taxon>Flavobacteriales</taxon>
        <taxon>Weeksellaceae</taxon>
        <taxon>Chryseobacterium group</taxon>
        <taxon>Epilithonimonas</taxon>
    </lineage>
</organism>
<evidence type="ECO:0000256" key="1">
    <source>
        <dbReference type="SAM" id="Phobius"/>
    </source>
</evidence>
<dbReference type="EMBL" id="CP034161">
    <property type="protein sequence ID" value="AZI40965.1"/>
    <property type="molecule type" value="Genomic_DNA"/>
</dbReference>
<dbReference type="Gene3D" id="1.10.260.40">
    <property type="entry name" value="lambda repressor-like DNA-binding domains"/>
    <property type="match status" value="1"/>
</dbReference>
<evidence type="ECO:0000313" key="6">
    <source>
        <dbReference type="Proteomes" id="UP000281810"/>
    </source>
</evidence>
<evidence type="ECO:0000259" key="2">
    <source>
        <dbReference type="PROSITE" id="PS50943"/>
    </source>
</evidence>
<reference evidence="6" key="3">
    <citation type="submission" date="2018-11" db="EMBL/GenBank/DDBJ databases">
        <title>Proposal to divide the Flavobacteriaceae and reorganize its genera based on Amino Acid Identity values calculated from whole genome sequences.</title>
        <authorList>
            <person name="Nicholson A.C."/>
            <person name="Gulvik C.A."/>
            <person name="Whitney A.M."/>
            <person name="Humrighouse B.W."/>
            <person name="Bell M."/>
            <person name="Holmes B."/>
            <person name="Steigerwalt A.B."/>
            <person name="Villarma A."/>
            <person name="Sheth M."/>
            <person name="Batra D."/>
            <person name="Pryor J."/>
            <person name="Bernardet J.-F."/>
            <person name="Hugo C."/>
            <person name="Kampfer P."/>
            <person name="Newman J.D."/>
            <person name="McQuiston J.R."/>
        </authorList>
    </citation>
    <scope>NUCLEOTIDE SEQUENCE [LARGE SCALE GENOMIC DNA]</scope>
    <source>
        <strain evidence="6">F5649</strain>
    </source>
</reference>
<dbReference type="GO" id="GO:0003677">
    <property type="term" value="F:DNA binding"/>
    <property type="evidence" value="ECO:0007669"/>
    <property type="project" value="InterPro"/>
</dbReference>
<keyword evidence="1" id="KW-0812">Transmembrane</keyword>
<gene>
    <name evidence="3" type="ORF">EIB74_13810</name>
    <name evidence="4" type="ORF">EIB75_08720</name>
</gene>
<dbReference type="AlphaFoldDB" id="A0A3G8ZLI0"/>
<dbReference type="EMBL" id="CP034160">
    <property type="protein sequence ID" value="AZI55324.1"/>
    <property type="molecule type" value="Genomic_DNA"/>
</dbReference>
<keyword evidence="6" id="KW-1185">Reference proteome</keyword>
<dbReference type="Proteomes" id="UP000281810">
    <property type="component" value="Chromosome"/>
</dbReference>
<accession>A0A3G8Y6R6</accession>
<dbReference type="CDD" id="cd00093">
    <property type="entry name" value="HTH_XRE"/>
    <property type="match status" value="1"/>
</dbReference>
<dbReference type="SMART" id="SM00530">
    <property type="entry name" value="HTH_XRE"/>
    <property type="match status" value="1"/>
</dbReference>
<keyword evidence="1" id="KW-1133">Transmembrane helix</keyword>
<dbReference type="SUPFAM" id="SSF47413">
    <property type="entry name" value="lambda repressor-like DNA-binding domains"/>
    <property type="match status" value="1"/>
</dbReference>
<dbReference type="OrthoDB" id="1041855at2"/>
<evidence type="ECO:0000313" key="3">
    <source>
        <dbReference type="EMBL" id="AZI40965.1"/>
    </source>
</evidence>
<protein>
    <submittedName>
        <fullName evidence="4">XRE family transcriptional regulator</fullName>
    </submittedName>
</protein>
<dbReference type="PROSITE" id="PS50943">
    <property type="entry name" value="HTH_CROC1"/>
    <property type="match status" value="1"/>
</dbReference>
<feature type="domain" description="HTH cro/C1-type" evidence="2">
    <location>
        <begin position="61"/>
        <end position="107"/>
    </location>
</feature>
<dbReference type="InterPro" id="IPR001387">
    <property type="entry name" value="Cro/C1-type_HTH"/>
</dbReference>
<keyword evidence="1" id="KW-0472">Membrane</keyword>
<reference evidence="4" key="2">
    <citation type="submission" date="2018-11" db="EMBL/GenBank/DDBJ databases">
        <title>Proposal to divide the Flavobacteriaceae and reorganize its genera based on Amino Acid Identity values calculated from whole genome sequences.</title>
        <authorList>
            <person name="Nicholson A.C."/>
            <person name="Gulvik C.A."/>
            <person name="Whitney A.M."/>
            <person name="Humrighouse B.W."/>
            <person name="Bell M."/>
            <person name="Holmes B."/>
            <person name="Steigerwalt A."/>
            <person name="Villarma A."/>
            <person name="Sheth M."/>
            <person name="Batra D."/>
            <person name="Pryor J."/>
            <person name="Bernardet J.-F."/>
            <person name="Hugo C."/>
            <person name="Kampfer P."/>
            <person name="Newman J."/>
            <person name="Mcquiston J.R."/>
        </authorList>
    </citation>
    <scope>NUCLEOTIDE SEQUENCE [LARGE SCALE GENOMIC DNA]</scope>
    <source>
        <strain evidence="3">F5649</strain>
        <strain evidence="4">H6466</strain>
    </source>
</reference>
<dbReference type="InterPro" id="IPR010982">
    <property type="entry name" value="Lambda_DNA-bd_dom_sf"/>
</dbReference>
<evidence type="ECO:0000313" key="4">
    <source>
        <dbReference type="EMBL" id="AZI55324.1"/>
    </source>
</evidence>
<sequence length="120" mass="13545">MAVSGFVGGDFQNGSTNDGRLLLQFTVGSMQLLNYICTFIIKSILILFEMKISGRHIGEMLKEAREQRQLTQEQLAQKVGKKRSYISKVETDYGNNIKLQTLKEIVEKGFDGTVKINLEL</sequence>
<feature type="transmembrane region" description="Helical" evidence="1">
    <location>
        <begin position="32"/>
        <end position="50"/>
    </location>
</feature>
<evidence type="ECO:0000313" key="5">
    <source>
        <dbReference type="Proteomes" id="UP000272316"/>
    </source>
</evidence>
<dbReference type="KEGG" id="eva:EIB75_08720"/>